<evidence type="ECO:0000313" key="3">
    <source>
        <dbReference type="Proteomes" id="UP000008633"/>
    </source>
</evidence>
<feature type="chain" id="PRO_5003212440" evidence="1">
    <location>
        <begin position="25"/>
        <end position="93"/>
    </location>
</feature>
<dbReference type="EMBL" id="CP002452">
    <property type="protein sequence ID" value="ADV45724.1"/>
    <property type="molecule type" value="Genomic_DNA"/>
</dbReference>
<keyword evidence="1" id="KW-0732">Signal</keyword>
<gene>
    <name evidence="2" type="ordered locus">Nitsa_0454</name>
</gene>
<protein>
    <submittedName>
        <fullName evidence="2">Uncharacterized protein</fullName>
    </submittedName>
</protein>
<name>E6X0D5_NITSE</name>
<keyword evidence="3" id="KW-1185">Reference proteome</keyword>
<dbReference type="STRING" id="749222.Nitsa_0454"/>
<proteinExistence type="predicted"/>
<dbReference type="KEGG" id="nsa:Nitsa_0454"/>
<evidence type="ECO:0000256" key="1">
    <source>
        <dbReference type="SAM" id="SignalP"/>
    </source>
</evidence>
<dbReference type="Proteomes" id="UP000008633">
    <property type="component" value="Chromosome"/>
</dbReference>
<dbReference type="RefSeq" id="WP_013553420.1">
    <property type="nucleotide sequence ID" value="NC_014935.1"/>
</dbReference>
<reference evidence="2 3" key="1">
    <citation type="journal article" date="2011" name="Stand. Genomic Sci.">
        <title>Complete genome sequence of Nitratifractor salsuginis type strain (E9I37-1).</title>
        <authorList>
            <person name="Anderson I."/>
            <person name="Sikorski J."/>
            <person name="Zeytun A."/>
            <person name="Nolan M."/>
            <person name="Lapidus A."/>
            <person name="Lucas S."/>
            <person name="Hammon N."/>
            <person name="Deshpande S."/>
            <person name="Cheng J.F."/>
            <person name="Tapia R."/>
            <person name="Han C."/>
            <person name="Goodwin L."/>
            <person name="Pitluck S."/>
            <person name="Liolios K."/>
            <person name="Pagani I."/>
            <person name="Ivanova N."/>
            <person name="Huntemann M."/>
            <person name="Mavromatis K."/>
            <person name="Ovchinikova G."/>
            <person name="Pati A."/>
            <person name="Chen A."/>
            <person name="Palaniappan K."/>
            <person name="Land M."/>
            <person name="Hauser L."/>
            <person name="Brambilla E.M."/>
            <person name="Ngatchou-Djao O.D."/>
            <person name="Rohde M."/>
            <person name="Tindall B.J."/>
            <person name="Goker M."/>
            <person name="Detter J.C."/>
            <person name="Woyke T."/>
            <person name="Bristow J."/>
            <person name="Eisen J.A."/>
            <person name="Markowitz V."/>
            <person name="Hugenholtz P."/>
            <person name="Klenk H.P."/>
            <person name="Kyrpides N.C."/>
        </authorList>
    </citation>
    <scope>NUCLEOTIDE SEQUENCE [LARGE SCALE GENOMIC DNA]</scope>
    <source>
        <strain evidence="3">DSM 16511 / JCM 12458 / E9I37-1</strain>
    </source>
</reference>
<reference evidence="3" key="2">
    <citation type="submission" date="2011-01" db="EMBL/GenBank/DDBJ databases">
        <title>The complete genome of Nitratifractor salsuginis DSM 16511.</title>
        <authorList>
            <consortium name="US DOE Joint Genome Institute (JGI-PGF)"/>
            <person name="Lucas S."/>
            <person name="Copeland A."/>
            <person name="Lapidus A."/>
            <person name="Bruce D."/>
            <person name="Goodwin L."/>
            <person name="Pitluck S."/>
            <person name="Kyrpides N."/>
            <person name="Mavromatis K."/>
            <person name="Ivanova N."/>
            <person name="Mikhailova N."/>
            <person name="Zeytun A."/>
            <person name="Detter J.C."/>
            <person name="Tapia R."/>
            <person name="Han C."/>
            <person name="Land M."/>
            <person name="Hauser L."/>
            <person name="Markowitz V."/>
            <person name="Cheng J.-F."/>
            <person name="Hugenholtz P."/>
            <person name="Woyke T."/>
            <person name="Wu D."/>
            <person name="Tindall B."/>
            <person name="Schuetze A."/>
            <person name="Brambilla E."/>
            <person name="Klenk H.-P."/>
            <person name="Eisen J.A."/>
        </authorList>
    </citation>
    <scope>NUCLEOTIDE SEQUENCE [LARGE SCALE GENOMIC DNA]</scope>
    <source>
        <strain evidence="3">DSM 16511 / JCM 12458 / E9I37-1</strain>
    </source>
</reference>
<organism evidence="2 3">
    <name type="scientific">Nitratifractor salsuginis (strain DSM 16511 / JCM 12458 / E9I37-1)</name>
    <dbReference type="NCBI Taxonomy" id="749222"/>
    <lineage>
        <taxon>Bacteria</taxon>
        <taxon>Pseudomonadati</taxon>
        <taxon>Campylobacterota</taxon>
        <taxon>Epsilonproteobacteria</taxon>
        <taxon>Campylobacterales</taxon>
        <taxon>Sulfurovaceae</taxon>
        <taxon>Nitratifractor</taxon>
    </lineage>
</organism>
<feature type="signal peptide" evidence="1">
    <location>
        <begin position="1"/>
        <end position="24"/>
    </location>
</feature>
<dbReference type="AlphaFoldDB" id="E6X0D5"/>
<evidence type="ECO:0000313" key="2">
    <source>
        <dbReference type="EMBL" id="ADV45724.1"/>
    </source>
</evidence>
<dbReference type="HOGENOM" id="CLU_2396668_0_0_7"/>
<accession>E6X0D5</accession>
<sequence length="93" mass="9956">MKRTSQKIATAATLLLALGALANAADCRQGFMHDPCAHDGYSVVETEAFVKGPHNCMGVAHYYPWEVPAGYCRGAYEGKNTVRAQSPVARIGS</sequence>